<comment type="function">
    <text evidence="1">Forms oxaloacetate, a four-carbon dicarboxylic acid source for the tricarboxylic acid cycle.</text>
</comment>
<proteinExistence type="predicted"/>
<dbReference type="EMBL" id="JAPFQO010000008">
    <property type="protein sequence ID" value="MCX2740881.1"/>
    <property type="molecule type" value="Genomic_DNA"/>
</dbReference>
<protein>
    <recommendedName>
        <fullName evidence="2">Phosphoenolpyruvate carboxylase</fullName>
    </recommendedName>
</protein>
<dbReference type="RefSeq" id="WP_266052944.1">
    <property type="nucleotide sequence ID" value="NZ_JAPFQO010000008.1"/>
</dbReference>
<keyword evidence="3" id="KW-0456">Lyase</keyword>
<dbReference type="GO" id="GO:0008964">
    <property type="term" value="F:phosphoenolpyruvate carboxylase activity"/>
    <property type="evidence" value="ECO:0007669"/>
    <property type="project" value="UniProtKB-EC"/>
</dbReference>
<evidence type="ECO:0000256" key="1">
    <source>
        <dbReference type="ARBA" id="ARBA00003670"/>
    </source>
</evidence>
<dbReference type="InterPro" id="IPR015813">
    <property type="entry name" value="Pyrv/PenolPyrv_kinase-like_dom"/>
</dbReference>
<name>A0ABT3RHA5_9BACT</name>
<dbReference type="SUPFAM" id="SSF51621">
    <property type="entry name" value="Phosphoenolpyruvate/pyruvate domain"/>
    <property type="match status" value="1"/>
</dbReference>
<dbReference type="InterPro" id="IPR021135">
    <property type="entry name" value="PEP_COase"/>
</dbReference>
<keyword evidence="4" id="KW-1185">Reference proteome</keyword>
<sequence>MTIPEKRMDTTSEAFSNLVGTRYEMYNSLFSSLPFHRVEKTGVLLSLLVLHCEDGYQRHLSPQEIIQSFFEQYTHYRTEQEQNDLLFRFVQYAERQVVLFDALEEAAFRDTHDMHGMGTLKQLSTTVQQQKAQEQLAHKLQDFAVRMVLTAHPTQFYPSSVLGIINDLSQALAEDNTSLAHSYLRQLGKTPFFKKEKPTPFEEAVSMIWFLENVFYRAAGNILSYLTAQFPEAVRAGSKMIRMGFWPGGDRDGNPFVKVDTTLQVADALRGAIIRAYYTDVRRLRRRLTFRGVENMVKDLEARLYNNLFVPDYKLDIKQEAILNSLKEIRKLLLEEHNSLFLNHVEALITKVELFGLFFASLDIRQDSSVHAQLYEELSGRTNLLPQDYTELPENEKITALLSIGEHTDVADVFNDDELLQDTVRTVATIRTIQERNGEEGCHRYIISHCTSALNVLEVYTLFRLGGWQPEAISVDIVPLFETITDLRQAASVMRELYENRVYRSHLARRNHTQTIMLGFSDGTKDGGYFMANWSIYKAKEALTQVSRAYGVEVIFFDGRGGPPARGGGKTQQFYASMGNNIANKEIQLTIQGQTVSSNFGSVDAAQFNLEQLMHAGISNTLFSRNASTLTKEEDQLLQHLAEVSYEAYSQLKNHPEFLEYLNFVSPLRYYGEANIGSRPSKRKAGKLNLDDLRAVPYVGAWSQLKQNLPGYYGVGKALEELHQKGEWARLQQLYKSSLYFKTLLDNCEMAMKKCFFPVTAYLTEHPKYGLLWKQIYEEYERTKKYVLLLAGVDSLMADKPLDELSIRMRQRIELPLITIQQHALAKIRSLEEQDPQQEAKKVYENLVVRCSFGIINAERNSA</sequence>
<evidence type="ECO:0000313" key="3">
    <source>
        <dbReference type="EMBL" id="MCX2740881.1"/>
    </source>
</evidence>
<accession>A0ABT3RHA5</accession>
<dbReference type="PANTHER" id="PTHR30523:SF6">
    <property type="entry name" value="PHOSPHOENOLPYRUVATE CARBOXYLASE"/>
    <property type="match status" value="1"/>
</dbReference>
<dbReference type="PRINTS" id="PR00150">
    <property type="entry name" value="PEPCARBXLASE"/>
</dbReference>
<comment type="caution">
    <text evidence="3">The sequence shown here is derived from an EMBL/GenBank/DDBJ whole genome shotgun (WGS) entry which is preliminary data.</text>
</comment>
<dbReference type="Proteomes" id="UP001207228">
    <property type="component" value="Unassembled WGS sequence"/>
</dbReference>
<evidence type="ECO:0000313" key="4">
    <source>
        <dbReference type="Proteomes" id="UP001207228"/>
    </source>
</evidence>
<evidence type="ECO:0000256" key="2">
    <source>
        <dbReference type="ARBA" id="ARBA00022419"/>
    </source>
</evidence>
<dbReference type="PANTHER" id="PTHR30523">
    <property type="entry name" value="PHOSPHOENOLPYRUVATE CARBOXYLASE"/>
    <property type="match status" value="1"/>
</dbReference>
<reference evidence="3 4" key="1">
    <citation type="submission" date="2022-11" db="EMBL/GenBank/DDBJ databases">
        <title>The characterization of three novel Bacteroidetes species and genomic analysis of their roles in tidal elemental geochemical cycles.</title>
        <authorList>
            <person name="Ma K.-J."/>
        </authorList>
    </citation>
    <scope>NUCLEOTIDE SEQUENCE [LARGE SCALE GENOMIC DNA]</scope>
    <source>
        <strain evidence="3 4">M82</strain>
    </source>
</reference>
<organism evidence="3 4">
    <name type="scientific">Pontibacter anaerobius</name>
    <dbReference type="NCBI Taxonomy" id="2993940"/>
    <lineage>
        <taxon>Bacteria</taxon>
        <taxon>Pseudomonadati</taxon>
        <taxon>Bacteroidota</taxon>
        <taxon>Cytophagia</taxon>
        <taxon>Cytophagales</taxon>
        <taxon>Hymenobacteraceae</taxon>
        <taxon>Pontibacter</taxon>
    </lineage>
</organism>
<dbReference type="Pfam" id="PF00311">
    <property type="entry name" value="PEPcase"/>
    <property type="match status" value="2"/>
</dbReference>
<gene>
    <name evidence="3" type="ORF">OO017_13065</name>
</gene>